<organism evidence="1 2">
    <name type="scientific">Phycicoccus elongatus Lp2</name>
    <dbReference type="NCBI Taxonomy" id="1193181"/>
    <lineage>
        <taxon>Bacteria</taxon>
        <taxon>Bacillati</taxon>
        <taxon>Actinomycetota</taxon>
        <taxon>Actinomycetes</taxon>
        <taxon>Micrococcales</taxon>
        <taxon>Intrasporangiaceae</taxon>
        <taxon>Phycicoccus</taxon>
    </lineage>
</organism>
<evidence type="ECO:0008006" key="3">
    <source>
        <dbReference type="Google" id="ProtNLM"/>
    </source>
</evidence>
<comment type="caution">
    <text evidence="1">The sequence shown here is derived from an EMBL/GenBank/DDBJ whole genome shotgun (WGS) entry which is preliminary data.</text>
</comment>
<proteinExistence type="predicted"/>
<dbReference type="Proteomes" id="UP000013167">
    <property type="component" value="Unassembled WGS sequence"/>
</dbReference>
<evidence type="ECO:0000313" key="2">
    <source>
        <dbReference type="Proteomes" id="UP000013167"/>
    </source>
</evidence>
<dbReference type="RefSeq" id="WP_010852106.1">
    <property type="nucleotide sequence ID" value="NZ_HF570956.1"/>
</dbReference>
<dbReference type="AlphaFoldDB" id="N0DYK1"/>
<keyword evidence="2" id="KW-1185">Reference proteome</keyword>
<dbReference type="STRING" id="1193181.BN10_1700013"/>
<dbReference type="HOGENOM" id="CLU_1474489_0_0_11"/>
<name>N0DYK1_9MICO</name>
<dbReference type="EMBL" id="CAIZ01000080">
    <property type="protein sequence ID" value="CCH69467.1"/>
    <property type="molecule type" value="Genomic_DNA"/>
</dbReference>
<protein>
    <recommendedName>
        <fullName evidence="3">DUF3558 domain-containing protein</fullName>
    </recommendedName>
</protein>
<accession>N0DYK1</accession>
<reference evidence="1 2" key="1">
    <citation type="journal article" date="2013" name="ISME J.">
        <title>A metabolic model for members of the genus Tetrasphaera involved in enhanced biological phosphorus removal.</title>
        <authorList>
            <person name="Kristiansen R."/>
            <person name="Nguyen H.T.T."/>
            <person name="Saunders A.M."/>
            <person name="Nielsen J.L."/>
            <person name="Wimmer R."/>
            <person name="Le V.Q."/>
            <person name="McIlroy S.J."/>
            <person name="Petrovski S."/>
            <person name="Seviour R.J."/>
            <person name="Calteau A."/>
            <person name="Nielsen K.L."/>
            <person name="Nielsen P.H."/>
        </authorList>
    </citation>
    <scope>NUCLEOTIDE SEQUENCE [LARGE SCALE GENOMIC DNA]</scope>
    <source>
        <strain evidence="1 2">Lp2</strain>
    </source>
</reference>
<evidence type="ECO:0000313" key="1">
    <source>
        <dbReference type="EMBL" id="CCH69467.1"/>
    </source>
</evidence>
<gene>
    <name evidence="1" type="ORF">BN10_1700013</name>
</gene>
<sequence>MNFTFPLMSLATTVLLVGCSASSDETTQSADKPLAALSLADLDPEALCAAAVPESQREPLHLTEVAPHQDEGVTSCYYLQVPGETNVNRGYAVSVYASLAELRGSVNIDAGGTLPRPVAVGDLPGAEQLDLGDGQWSAGITVAATEGRYVHMNSWAPQGVLSEDDLIRRAQEFSESVSANLTD</sequence>